<feature type="domain" description="AAA+ ATPase" evidence="2">
    <location>
        <begin position="30"/>
        <end position="322"/>
    </location>
</feature>
<sequence>MYLVSLELNNVRSISHIAVDFRDSVAGEGNRRWTILLGENGCGKTTILKSIGLILAGSEALPDILGSPDQWIRNKADRAEIHAVISTDDGQERNLSLVLNRGDGISNVLMNNVEGLSRIDAAIRKAERNYFIAGYGAFRSPPDTNNLFATKSYSSRLGLRSQQLGTLFSKSSELIGLEQWAMDLDYVRGKKGRSIIVDAINKLLPGMSFKDINKSSRSIILNTQDGDVPLNQLSEGYQVMAAWAGDLLFRMTETFEDYKNPLDARGLLLIDEMDLHLHPVWKRSLVEFLNNAFPRLQIVATTHSPLSVQECREGELYVVRREEDGPTLVPFIGDPSMMRLSELFLSPLIGLETLDSPRVAALRSQARSIELKEGKRSKRDETALAGIQQQLQGTTPLPVAEAPDLEGVLQLQRLKAIASGTQTSDLELPPSLTAFLAEHLLSKPDGALRHEITALPDIKTGPRAGAKKRTSGVKRLENKKDS</sequence>
<evidence type="ECO:0000256" key="1">
    <source>
        <dbReference type="SAM" id="MobiDB-lite"/>
    </source>
</evidence>
<dbReference type="InterPro" id="IPR027417">
    <property type="entry name" value="P-loop_NTPase"/>
</dbReference>
<dbReference type="InterPro" id="IPR051396">
    <property type="entry name" value="Bact_Antivir_Def_Nuclease"/>
</dbReference>
<reference evidence="3 4" key="1">
    <citation type="submission" date="2020-07" db="EMBL/GenBank/DDBJ databases">
        <title>Exploring microbial biodiversity for novel pathways involved in the catabolism of aromatic compounds derived from lignin.</title>
        <authorList>
            <person name="Elkins J."/>
        </authorList>
    </citation>
    <scope>NUCLEOTIDE SEQUENCE [LARGE SCALE GENOMIC DNA]</scope>
    <source>
        <strain evidence="3 4">VanB</strain>
    </source>
</reference>
<dbReference type="InterPro" id="IPR038729">
    <property type="entry name" value="Rad50/SbcC_AAA"/>
</dbReference>
<dbReference type="PANTHER" id="PTHR43581">
    <property type="entry name" value="ATP/GTP PHOSPHATASE"/>
    <property type="match status" value="1"/>
</dbReference>
<dbReference type="EMBL" id="JACCAT010000001">
    <property type="protein sequence ID" value="NYH12174.1"/>
    <property type="molecule type" value="Genomic_DNA"/>
</dbReference>
<evidence type="ECO:0000313" key="4">
    <source>
        <dbReference type="Proteomes" id="UP000553035"/>
    </source>
</evidence>
<dbReference type="SUPFAM" id="SSF52540">
    <property type="entry name" value="P-loop containing nucleoside triphosphate hydrolases"/>
    <property type="match status" value="1"/>
</dbReference>
<dbReference type="InterPro" id="IPR003593">
    <property type="entry name" value="AAA+_ATPase"/>
</dbReference>
<evidence type="ECO:0000259" key="2">
    <source>
        <dbReference type="SMART" id="SM00382"/>
    </source>
</evidence>
<dbReference type="PANTHER" id="PTHR43581:SF2">
    <property type="entry name" value="EXCINUCLEASE ATPASE SUBUNIT"/>
    <property type="match status" value="1"/>
</dbReference>
<dbReference type="InterPro" id="IPR003959">
    <property type="entry name" value="ATPase_AAA_core"/>
</dbReference>
<proteinExistence type="predicted"/>
<gene>
    <name evidence="3" type="ORF">GGI52_005217</name>
</gene>
<feature type="region of interest" description="Disordered" evidence="1">
    <location>
        <begin position="459"/>
        <end position="482"/>
    </location>
</feature>
<dbReference type="GO" id="GO:0016887">
    <property type="term" value="F:ATP hydrolysis activity"/>
    <property type="evidence" value="ECO:0007669"/>
    <property type="project" value="InterPro"/>
</dbReference>
<dbReference type="Pfam" id="PF13304">
    <property type="entry name" value="AAA_21"/>
    <property type="match status" value="1"/>
</dbReference>
<dbReference type="Proteomes" id="UP000553035">
    <property type="component" value="Unassembled WGS sequence"/>
</dbReference>
<dbReference type="AlphaFoldDB" id="A0A7Y9W0U8"/>
<dbReference type="GO" id="GO:0005524">
    <property type="term" value="F:ATP binding"/>
    <property type="evidence" value="ECO:0007669"/>
    <property type="project" value="InterPro"/>
</dbReference>
<evidence type="ECO:0000313" key="3">
    <source>
        <dbReference type="EMBL" id="NYH12174.1"/>
    </source>
</evidence>
<comment type="caution">
    <text evidence="3">The sequence shown here is derived from an EMBL/GenBank/DDBJ whole genome shotgun (WGS) entry which is preliminary data.</text>
</comment>
<protein>
    <recommendedName>
        <fullName evidence="2">AAA+ ATPase domain-containing protein</fullName>
    </recommendedName>
</protein>
<dbReference type="SMART" id="SM00382">
    <property type="entry name" value="AAA"/>
    <property type="match status" value="1"/>
</dbReference>
<dbReference type="Gene3D" id="3.40.50.300">
    <property type="entry name" value="P-loop containing nucleotide triphosphate hydrolases"/>
    <property type="match status" value="1"/>
</dbReference>
<accession>A0A7Y9W0U8</accession>
<dbReference type="Pfam" id="PF13476">
    <property type="entry name" value="AAA_23"/>
    <property type="match status" value="1"/>
</dbReference>
<organism evidence="3 4">
    <name type="scientific">Pseudomonas moraviensis</name>
    <dbReference type="NCBI Taxonomy" id="321662"/>
    <lineage>
        <taxon>Bacteria</taxon>
        <taxon>Pseudomonadati</taxon>
        <taxon>Pseudomonadota</taxon>
        <taxon>Gammaproteobacteria</taxon>
        <taxon>Pseudomonadales</taxon>
        <taxon>Pseudomonadaceae</taxon>
        <taxon>Pseudomonas</taxon>
    </lineage>
</organism>
<dbReference type="RefSeq" id="WP_179695201.1">
    <property type="nucleotide sequence ID" value="NZ_JACCAT010000001.1"/>
</dbReference>
<name>A0A7Y9W0U8_9PSED</name>